<evidence type="ECO:0000313" key="4">
    <source>
        <dbReference type="Proteomes" id="UP001597114"/>
    </source>
</evidence>
<comment type="caution">
    <text evidence="3">The sequence shown here is derived from an EMBL/GenBank/DDBJ whole genome shotgun (WGS) entry which is preliminary data.</text>
</comment>
<evidence type="ECO:0000256" key="1">
    <source>
        <dbReference type="SAM" id="Phobius"/>
    </source>
</evidence>
<dbReference type="InterPro" id="IPR007349">
    <property type="entry name" value="DUF418"/>
</dbReference>
<protein>
    <submittedName>
        <fullName evidence="3">DUF418 domain-containing protein</fullName>
    </submittedName>
</protein>
<feature type="transmembrane region" description="Helical" evidence="1">
    <location>
        <begin position="33"/>
        <end position="51"/>
    </location>
</feature>
<gene>
    <name evidence="3" type="ORF">ACFSJD_07045</name>
</gene>
<evidence type="ECO:0000313" key="3">
    <source>
        <dbReference type="EMBL" id="MFD1517234.1"/>
    </source>
</evidence>
<feature type="domain" description="DUF418" evidence="2">
    <location>
        <begin position="10"/>
        <end position="121"/>
    </location>
</feature>
<dbReference type="RefSeq" id="WP_344718995.1">
    <property type="nucleotide sequence ID" value="NZ_BAAAUS010000002.1"/>
</dbReference>
<evidence type="ECO:0000259" key="2">
    <source>
        <dbReference type="Pfam" id="PF04235"/>
    </source>
</evidence>
<keyword evidence="1" id="KW-1133">Transmembrane helix</keyword>
<keyword evidence="1" id="KW-0472">Membrane</keyword>
<name>A0ABW4ENR5_9PSEU</name>
<proteinExistence type="predicted"/>
<dbReference type="Proteomes" id="UP001597114">
    <property type="component" value="Unassembled WGS sequence"/>
</dbReference>
<dbReference type="EMBL" id="JBHUCO010000007">
    <property type="protein sequence ID" value="MFD1517234.1"/>
    <property type="molecule type" value="Genomic_DNA"/>
</dbReference>
<reference evidence="4" key="1">
    <citation type="journal article" date="2019" name="Int. J. Syst. Evol. Microbiol.">
        <title>The Global Catalogue of Microorganisms (GCM) 10K type strain sequencing project: providing services to taxonomists for standard genome sequencing and annotation.</title>
        <authorList>
            <consortium name="The Broad Institute Genomics Platform"/>
            <consortium name="The Broad Institute Genome Sequencing Center for Infectious Disease"/>
            <person name="Wu L."/>
            <person name="Ma J."/>
        </authorList>
    </citation>
    <scope>NUCLEOTIDE SEQUENCE [LARGE SCALE GENOMIC DNA]</scope>
    <source>
        <strain evidence="4">CCM 7043</strain>
    </source>
</reference>
<keyword evidence="4" id="KW-1185">Reference proteome</keyword>
<dbReference type="Pfam" id="PF04235">
    <property type="entry name" value="DUF418"/>
    <property type="match status" value="1"/>
</dbReference>
<sequence length="140" mass="15612">MAGGAVTMGVSWMMWWLVGPASRSHAWVETVRSISSLGFAVVVVMAAFLLVRMPLMERLLRPFTDAGTMVLTLYSGYVLVLASGMLTISPAEQYAVVLISALLFALLWRRHLTEGPLEWLVAQCSCKARHRLMASREERR</sequence>
<organism evidence="3 4">
    <name type="scientific">Pseudonocardia yunnanensis</name>
    <dbReference type="NCBI Taxonomy" id="58107"/>
    <lineage>
        <taxon>Bacteria</taxon>
        <taxon>Bacillati</taxon>
        <taxon>Actinomycetota</taxon>
        <taxon>Actinomycetes</taxon>
        <taxon>Pseudonocardiales</taxon>
        <taxon>Pseudonocardiaceae</taxon>
        <taxon>Pseudonocardia</taxon>
    </lineage>
</organism>
<accession>A0ABW4ENR5</accession>
<keyword evidence="1" id="KW-0812">Transmembrane</keyword>
<feature type="transmembrane region" description="Helical" evidence="1">
    <location>
        <begin position="63"/>
        <end position="85"/>
    </location>
</feature>
<feature type="transmembrane region" description="Helical" evidence="1">
    <location>
        <begin position="91"/>
        <end position="108"/>
    </location>
</feature>